<dbReference type="PRINTS" id="PR00039">
    <property type="entry name" value="HTHLYSR"/>
</dbReference>
<proteinExistence type="inferred from homology"/>
<evidence type="ECO:0000256" key="2">
    <source>
        <dbReference type="ARBA" id="ARBA00023015"/>
    </source>
</evidence>
<gene>
    <name evidence="6" type="primary">gcvA</name>
    <name evidence="6" type="ORF">J3U87_02970</name>
</gene>
<dbReference type="EMBL" id="CP071793">
    <property type="protein sequence ID" value="QTD51408.1"/>
    <property type="molecule type" value="Genomic_DNA"/>
</dbReference>
<dbReference type="AlphaFoldDB" id="A0A8A4TQX5"/>
<keyword evidence="4" id="KW-0804">Transcription</keyword>
<dbReference type="NCBIfam" id="NF008352">
    <property type="entry name" value="PRK11139.1"/>
    <property type="match status" value="1"/>
</dbReference>
<dbReference type="CDD" id="cd08432">
    <property type="entry name" value="PBP2_GcdR_TrpI_HvrB_AmpR_like"/>
    <property type="match status" value="1"/>
</dbReference>
<sequence length="291" mass="33017">MAARHLNFTAASKELFVTPGAVSRQIKLLEDHFEVRLFNRMARGLELTEEGRFYYRVAHEALKRLEEGSAQLKRRGREGPLKVTMIPSFAVHWLVPRLEGFYRTHPDTEVLLDASFRTVDLHREDMDMGIRLGKGTWPGLHAELLMTFDWVPVCAPHIMEGDHPLREPNDLAHHILLHAVTRDNWSGWLKMAGAASVSLDRGPLFNDFNVMIQAARDGLGVALGRSALVRTDLEAGRLVQPFDIAFPSQTAYYVVCAEERSSHPKIAAFRDWLLHEAAEDQPRAPKRREKG</sequence>
<dbReference type="FunFam" id="3.40.190.10:FF:000017">
    <property type="entry name" value="Glycine cleavage system transcriptional activator"/>
    <property type="match status" value="1"/>
</dbReference>
<dbReference type="GO" id="GO:0003700">
    <property type="term" value="F:DNA-binding transcription factor activity"/>
    <property type="evidence" value="ECO:0007669"/>
    <property type="project" value="InterPro"/>
</dbReference>
<dbReference type="PANTHER" id="PTHR30537">
    <property type="entry name" value="HTH-TYPE TRANSCRIPTIONAL REGULATOR"/>
    <property type="match status" value="1"/>
</dbReference>
<dbReference type="InterPro" id="IPR036388">
    <property type="entry name" value="WH-like_DNA-bd_sf"/>
</dbReference>
<dbReference type="Proteomes" id="UP000663929">
    <property type="component" value="Chromosome"/>
</dbReference>
<reference evidence="6" key="1">
    <citation type="submission" date="2021-03" db="EMBL/GenBank/DDBJ databases">
        <title>Acanthopleuribacteraceae sp. M133.</title>
        <authorList>
            <person name="Wang G."/>
        </authorList>
    </citation>
    <scope>NUCLEOTIDE SEQUENCE</scope>
    <source>
        <strain evidence="6">M133</strain>
    </source>
</reference>
<dbReference type="InterPro" id="IPR036390">
    <property type="entry name" value="WH_DNA-bd_sf"/>
</dbReference>
<keyword evidence="3" id="KW-0238">DNA-binding</keyword>
<evidence type="ECO:0000313" key="7">
    <source>
        <dbReference type="Proteomes" id="UP000663929"/>
    </source>
</evidence>
<dbReference type="KEGG" id="scor:J3U87_02970"/>
<evidence type="ECO:0000256" key="3">
    <source>
        <dbReference type="ARBA" id="ARBA00023125"/>
    </source>
</evidence>
<evidence type="ECO:0000313" key="6">
    <source>
        <dbReference type="EMBL" id="QTD51408.1"/>
    </source>
</evidence>
<name>A0A8A4TQX5_SULCO</name>
<keyword evidence="2" id="KW-0805">Transcription regulation</keyword>
<keyword evidence="7" id="KW-1185">Reference proteome</keyword>
<accession>A0A8A4TQX5</accession>
<dbReference type="Pfam" id="PF03466">
    <property type="entry name" value="LysR_substrate"/>
    <property type="match status" value="1"/>
</dbReference>
<dbReference type="InterPro" id="IPR058163">
    <property type="entry name" value="LysR-type_TF_proteobact-type"/>
</dbReference>
<dbReference type="Pfam" id="PF00126">
    <property type="entry name" value="HTH_1"/>
    <property type="match status" value="1"/>
</dbReference>
<protein>
    <submittedName>
        <fullName evidence="6">Transcriptional regulator GcvA</fullName>
    </submittedName>
</protein>
<evidence type="ECO:0000259" key="5">
    <source>
        <dbReference type="PROSITE" id="PS50931"/>
    </source>
</evidence>
<dbReference type="InterPro" id="IPR005119">
    <property type="entry name" value="LysR_subst-bd"/>
</dbReference>
<feature type="domain" description="HTH lysR-type" evidence="5">
    <location>
        <begin position="1"/>
        <end position="48"/>
    </location>
</feature>
<dbReference type="InterPro" id="IPR000847">
    <property type="entry name" value="LysR_HTH_N"/>
</dbReference>
<dbReference type="GO" id="GO:0006351">
    <property type="term" value="P:DNA-templated transcription"/>
    <property type="evidence" value="ECO:0007669"/>
    <property type="project" value="TreeGrafter"/>
</dbReference>
<dbReference type="SUPFAM" id="SSF46785">
    <property type="entry name" value="Winged helix' DNA-binding domain"/>
    <property type="match status" value="1"/>
</dbReference>
<organism evidence="6 7">
    <name type="scientific">Sulfidibacter corallicola</name>
    <dbReference type="NCBI Taxonomy" id="2818388"/>
    <lineage>
        <taxon>Bacteria</taxon>
        <taxon>Pseudomonadati</taxon>
        <taxon>Acidobacteriota</taxon>
        <taxon>Holophagae</taxon>
        <taxon>Acanthopleuribacterales</taxon>
        <taxon>Acanthopleuribacteraceae</taxon>
        <taxon>Sulfidibacter</taxon>
    </lineage>
</organism>
<dbReference type="PANTHER" id="PTHR30537:SF26">
    <property type="entry name" value="GLYCINE CLEAVAGE SYSTEM TRANSCRIPTIONAL ACTIVATOR"/>
    <property type="match status" value="1"/>
</dbReference>
<evidence type="ECO:0000256" key="1">
    <source>
        <dbReference type="ARBA" id="ARBA00009437"/>
    </source>
</evidence>
<dbReference type="GO" id="GO:0043565">
    <property type="term" value="F:sequence-specific DNA binding"/>
    <property type="evidence" value="ECO:0007669"/>
    <property type="project" value="TreeGrafter"/>
</dbReference>
<comment type="similarity">
    <text evidence="1">Belongs to the LysR transcriptional regulatory family.</text>
</comment>
<dbReference type="Gene3D" id="1.10.10.10">
    <property type="entry name" value="Winged helix-like DNA-binding domain superfamily/Winged helix DNA-binding domain"/>
    <property type="match status" value="1"/>
</dbReference>
<evidence type="ECO:0000256" key="4">
    <source>
        <dbReference type="ARBA" id="ARBA00023163"/>
    </source>
</evidence>
<dbReference type="Gene3D" id="3.40.190.10">
    <property type="entry name" value="Periplasmic binding protein-like II"/>
    <property type="match status" value="2"/>
</dbReference>
<dbReference type="PROSITE" id="PS50931">
    <property type="entry name" value="HTH_LYSR"/>
    <property type="match status" value="1"/>
</dbReference>
<dbReference type="SUPFAM" id="SSF53850">
    <property type="entry name" value="Periplasmic binding protein-like II"/>
    <property type="match status" value="1"/>
</dbReference>